<dbReference type="GO" id="GO:0031072">
    <property type="term" value="F:heat shock protein binding"/>
    <property type="evidence" value="ECO:0007669"/>
    <property type="project" value="TreeGrafter"/>
</dbReference>
<dbReference type="Pfam" id="PF00226">
    <property type="entry name" value="DnaJ"/>
    <property type="match status" value="1"/>
</dbReference>
<accession>A0A2H1WPA6</accession>
<proteinExistence type="predicted"/>
<dbReference type="InterPro" id="IPR052594">
    <property type="entry name" value="J_domain-containing_protein"/>
</dbReference>
<evidence type="ECO:0000259" key="3">
    <source>
        <dbReference type="PROSITE" id="PS50076"/>
    </source>
</evidence>
<evidence type="ECO:0000256" key="2">
    <source>
        <dbReference type="SAM" id="MobiDB-lite"/>
    </source>
</evidence>
<dbReference type="PANTHER" id="PTHR44144">
    <property type="entry name" value="DNAJ HOMOLOG SUBFAMILY C MEMBER 9"/>
    <property type="match status" value="1"/>
</dbReference>
<dbReference type="Gene3D" id="1.10.287.110">
    <property type="entry name" value="DnaJ domain"/>
    <property type="match status" value="1"/>
</dbReference>
<dbReference type="PROSITE" id="PS00636">
    <property type="entry name" value="DNAJ_1"/>
    <property type="match status" value="1"/>
</dbReference>
<dbReference type="AlphaFoldDB" id="A0A2H1WPA6"/>
<organism evidence="4">
    <name type="scientific">Spodoptera frugiperda</name>
    <name type="common">Fall armyworm</name>
    <dbReference type="NCBI Taxonomy" id="7108"/>
    <lineage>
        <taxon>Eukaryota</taxon>
        <taxon>Metazoa</taxon>
        <taxon>Ecdysozoa</taxon>
        <taxon>Arthropoda</taxon>
        <taxon>Hexapoda</taxon>
        <taxon>Insecta</taxon>
        <taxon>Pterygota</taxon>
        <taxon>Neoptera</taxon>
        <taxon>Endopterygota</taxon>
        <taxon>Lepidoptera</taxon>
        <taxon>Glossata</taxon>
        <taxon>Ditrysia</taxon>
        <taxon>Noctuoidea</taxon>
        <taxon>Noctuidae</taxon>
        <taxon>Amphipyrinae</taxon>
        <taxon>Spodoptera</taxon>
    </lineage>
</organism>
<dbReference type="InterPro" id="IPR036869">
    <property type="entry name" value="J_dom_sf"/>
</dbReference>
<dbReference type="OrthoDB" id="110024at2759"/>
<feature type="non-terminal residue" evidence="4">
    <location>
        <position position="271"/>
    </location>
</feature>
<dbReference type="InterPro" id="IPR056453">
    <property type="entry name" value="HTH_DNAJC9"/>
</dbReference>
<keyword evidence="1" id="KW-0597">Phosphoprotein</keyword>
<gene>
    <name evidence="4" type="primary">SFRICE002285.2</name>
    <name evidence="4" type="ORF">SFRICE_002285.2</name>
</gene>
<sequence length="271" mass="31680">MGLLELCEKYFQTTNLYEVLQIPETASDKEVKKAYHKLSLKVHPDRVEEAEKLEATEKFKVLGSIHAILTDKEKKAIYDETKCVDDDDFNVIVDRDWSFYWRVLFKKITDDDIRAYEKEYVGSEQEKKDIKQVYLNAKGDMNYIVDHVQFARTDQEPRIREIINEMIKSGEVPEYKIFTHEPASKRLKRIAKEKKEAKLAEEMQKEMQKENPGPMSLELLIKQKQKERAQQIDSFIDGLAAKYGGTASKPKANKRKSSTKPETAVKNKRRR</sequence>
<dbReference type="CDD" id="cd06257">
    <property type="entry name" value="DnaJ"/>
    <property type="match status" value="1"/>
</dbReference>
<dbReference type="EMBL" id="ODYU01010043">
    <property type="protein sequence ID" value="SOQ54868.1"/>
    <property type="molecule type" value="Genomic_DNA"/>
</dbReference>
<dbReference type="InterPro" id="IPR018253">
    <property type="entry name" value="DnaJ_domain_CS"/>
</dbReference>
<dbReference type="Pfam" id="PF23302">
    <property type="entry name" value="HTH_DNAJC9"/>
    <property type="match status" value="1"/>
</dbReference>
<dbReference type="SUPFAM" id="SSF46565">
    <property type="entry name" value="Chaperone J-domain"/>
    <property type="match status" value="1"/>
</dbReference>
<name>A0A2H1WPA6_SPOFR</name>
<feature type="domain" description="J" evidence="3">
    <location>
        <begin position="15"/>
        <end position="82"/>
    </location>
</feature>
<feature type="region of interest" description="Disordered" evidence="2">
    <location>
        <begin position="243"/>
        <end position="271"/>
    </location>
</feature>
<protein>
    <submittedName>
        <fullName evidence="4">SFRICE002285.2</fullName>
    </submittedName>
</protein>
<dbReference type="PANTHER" id="PTHR44144:SF1">
    <property type="entry name" value="DNAJ HOMOLOG SUBFAMILY C MEMBER 9"/>
    <property type="match status" value="1"/>
</dbReference>
<dbReference type="PRINTS" id="PR00625">
    <property type="entry name" value="JDOMAIN"/>
</dbReference>
<evidence type="ECO:0000313" key="4">
    <source>
        <dbReference type="EMBL" id="SOQ54868.1"/>
    </source>
</evidence>
<evidence type="ECO:0000256" key="1">
    <source>
        <dbReference type="ARBA" id="ARBA00022553"/>
    </source>
</evidence>
<dbReference type="PROSITE" id="PS50076">
    <property type="entry name" value="DNAJ_2"/>
    <property type="match status" value="1"/>
</dbReference>
<dbReference type="FunFam" id="1.10.287.110:FF:000035">
    <property type="entry name" value="DnaJ homolog subfamily C member 9"/>
    <property type="match status" value="1"/>
</dbReference>
<reference evidence="4" key="1">
    <citation type="submission" date="2016-07" db="EMBL/GenBank/DDBJ databases">
        <authorList>
            <person name="Bretaudeau A."/>
        </authorList>
    </citation>
    <scope>NUCLEOTIDE SEQUENCE</scope>
    <source>
        <strain evidence="4">Rice</strain>
        <tissue evidence="4">Whole body</tissue>
    </source>
</reference>
<dbReference type="SMART" id="SM00271">
    <property type="entry name" value="DnaJ"/>
    <property type="match status" value="1"/>
</dbReference>
<dbReference type="GO" id="GO:0005737">
    <property type="term" value="C:cytoplasm"/>
    <property type="evidence" value="ECO:0007669"/>
    <property type="project" value="TreeGrafter"/>
</dbReference>
<dbReference type="InterPro" id="IPR001623">
    <property type="entry name" value="DnaJ_domain"/>
</dbReference>
<dbReference type="GO" id="GO:0005634">
    <property type="term" value="C:nucleus"/>
    <property type="evidence" value="ECO:0007669"/>
    <property type="project" value="TreeGrafter"/>
</dbReference>